<feature type="domain" description="Tyr recombinase" evidence="6">
    <location>
        <begin position="206"/>
        <end position="408"/>
    </location>
</feature>
<comment type="similarity">
    <text evidence="1">Belongs to the 'phage' integrase family.</text>
</comment>
<dbReference type="PROSITE" id="PS51898">
    <property type="entry name" value="TYR_RECOMBINASE"/>
    <property type="match status" value="1"/>
</dbReference>
<dbReference type="EMBL" id="LPUX01000053">
    <property type="protein sequence ID" value="OAP40399.1"/>
    <property type="molecule type" value="Genomic_DNA"/>
</dbReference>
<accession>A0A178XYK5</accession>
<feature type="domain" description="Core-binding (CB)" evidence="7">
    <location>
        <begin position="103"/>
        <end position="185"/>
    </location>
</feature>
<dbReference type="InterPro" id="IPR038488">
    <property type="entry name" value="Integrase_DNA-bd_sf"/>
</dbReference>
<evidence type="ECO:0000256" key="2">
    <source>
        <dbReference type="ARBA" id="ARBA00022908"/>
    </source>
</evidence>
<dbReference type="SUPFAM" id="SSF56349">
    <property type="entry name" value="DNA breaking-rejoining enzymes"/>
    <property type="match status" value="1"/>
</dbReference>
<dbReference type="Pfam" id="PF22022">
    <property type="entry name" value="Phage_int_M"/>
    <property type="match status" value="1"/>
</dbReference>
<keyword evidence="9" id="KW-1185">Reference proteome</keyword>
<dbReference type="InterPro" id="IPR010998">
    <property type="entry name" value="Integrase_recombinase_N"/>
</dbReference>
<evidence type="ECO:0000259" key="6">
    <source>
        <dbReference type="PROSITE" id="PS51898"/>
    </source>
</evidence>
<evidence type="ECO:0000256" key="3">
    <source>
        <dbReference type="ARBA" id="ARBA00023125"/>
    </source>
</evidence>
<evidence type="ECO:0000259" key="7">
    <source>
        <dbReference type="PROSITE" id="PS51900"/>
    </source>
</evidence>
<dbReference type="RefSeq" id="WP_064240716.1">
    <property type="nucleotide sequence ID" value="NZ_LPUX01000053.1"/>
</dbReference>
<evidence type="ECO:0000256" key="4">
    <source>
        <dbReference type="ARBA" id="ARBA00023172"/>
    </source>
</evidence>
<dbReference type="GO" id="GO:0006310">
    <property type="term" value="P:DNA recombination"/>
    <property type="evidence" value="ECO:0007669"/>
    <property type="project" value="UniProtKB-KW"/>
</dbReference>
<organism evidence="8 9">
    <name type="scientific">Sinorhizobium glycinis</name>
    <dbReference type="NCBI Taxonomy" id="1472378"/>
    <lineage>
        <taxon>Bacteria</taxon>
        <taxon>Pseudomonadati</taxon>
        <taxon>Pseudomonadota</taxon>
        <taxon>Alphaproteobacteria</taxon>
        <taxon>Hyphomicrobiales</taxon>
        <taxon>Rhizobiaceae</taxon>
        <taxon>Sinorhizobium/Ensifer group</taxon>
        <taxon>Sinorhizobium</taxon>
    </lineage>
</organism>
<name>A0A178XYK5_9HYPH</name>
<evidence type="ECO:0000313" key="9">
    <source>
        <dbReference type="Proteomes" id="UP000094025"/>
    </source>
</evidence>
<dbReference type="AlphaFoldDB" id="A0A178XYK5"/>
<dbReference type="CDD" id="cd00801">
    <property type="entry name" value="INT_P4_C"/>
    <property type="match status" value="1"/>
</dbReference>
<dbReference type="GO" id="GO:0003677">
    <property type="term" value="F:DNA binding"/>
    <property type="evidence" value="ECO:0007669"/>
    <property type="project" value="UniProtKB-UniRule"/>
</dbReference>
<dbReference type="InterPro" id="IPR013762">
    <property type="entry name" value="Integrase-like_cat_sf"/>
</dbReference>
<comment type="caution">
    <text evidence="8">The sequence shown here is derived from an EMBL/GenBank/DDBJ whole genome shotgun (WGS) entry which is preliminary data.</text>
</comment>
<dbReference type="InterPro" id="IPR002104">
    <property type="entry name" value="Integrase_catalytic"/>
</dbReference>
<sequence>MPAAKPFTVKSIEAIKADASRKEIPDGGLQGLYLVVQPTGAKSWAVRYRHAGKPRKMTLGGFPAISLGDAREKARNALRMVSEGRDPATEQAEQETKRPAHMDLMPALLDEFVTRHVAVKNRPSYVRETKRIIERNLKPKWKQKLVKTVTKRDVLRLLDEIVDRGSPIMANRVRALLSKFFAWAMERDIVDASPVVSIKAPSEEKTRDRVLTDEEIRFLWLASEKLGYPFGPVVQLLLLTAQRRTEVSDAMWDEMELEGNNQLWVISADRAKNRKEHFVPLTASALEIIRALPKVKPAEDEDAKPIYLFTTTGKTPISGFSKAKTHLDAEMLALARKEAAERGENPESLSLEPWTYHDLRRTAASGMAGLSVPVHIVEAVLNHRSGSIKGVAAVYNRYDYAEEKRAALTAWAEKVAKLTGREKAAYGTEVAE</sequence>
<evidence type="ECO:0000313" key="8">
    <source>
        <dbReference type="EMBL" id="OAP40399.1"/>
    </source>
</evidence>
<dbReference type="PANTHER" id="PTHR30629:SF2">
    <property type="entry name" value="PROPHAGE INTEGRASE INTS-RELATED"/>
    <property type="match status" value="1"/>
</dbReference>
<gene>
    <name evidence="8" type="ORF">AU381_00300</name>
</gene>
<dbReference type="STRING" id="1472378.AU381_00300"/>
<dbReference type="PROSITE" id="PS51900">
    <property type="entry name" value="CB"/>
    <property type="match status" value="1"/>
</dbReference>
<dbReference type="InterPro" id="IPR025166">
    <property type="entry name" value="Integrase_DNA_bind_dom"/>
</dbReference>
<dbReference type="Gene3D" id="1.10.443.10">
    <property type="entry name" value="Intergrase catalytic core"/>
    <property type="match status" value="1"/>
</dbReference>
<keyword evidence="4" id="KW-0233">DNA recombination</keyword>
<protein>
    <submittedName>
        <fullName evidence="8">Integrase</fullName>
    </submittedName>
</protein>
<keyword evidence="3 5" id="KW-0238">DNA-binding</keyword>
<keyword evidence="2" id="KW-0229">DNA integration</keyword>
<dbReference type="InterPro" id="IPR044068">
    <property type="entry name" value="CB"/>
</dbReference>
<reference evidence="8 9" key="1">
    <citation type="journal article" date="2016" name="Int. J. Syst. Evol. Microbiol.">
        <title>Ensifer glycinis sp. nov., an novel rhizobial species associated with Glycine spp.</title>
        <authorList>
            <person name="Yan H."/>
            <person name="Yan J."/>
            <person name="Sui X.H."/>
            <person name="Wang E.T."/>
            <person name="Chen W.X."/>
            <person name="Zhang X.X."/>
            <person name="Chen W.F."/>
        </authorList>
    </citation>
    <scope>NUCLEOTIDE SEQUENCE [LARGE SCALE GENOMIC DNA]</scope>
    <source>
        <strain evidence="8 9">CCBAU 23380</strain>
    </source>
</reference>
<dbReference type="Pfam" id="PF13356">
    <property type="entry name" value="Arm-DNA-bind_3"/>
    <property type="match status" value="1"/>
</dbReference>
<proteinExistence type="inferred from homology"/>
<dbReference type="InterPro" id="IPR011010">
    <property type="entry name" value="DNA_brk_join_enz"/>
</dbReference>
<evidence type="ECO:0000256" key="1">
    <source>
        <dbReference type="ARBA" id="ARBA00008857"/>
    </source>
</evidence>
<evidence type="ECO:0000256" key="5">
    <source>
        <dbReference type="PROSITE-ProRule" id="PRU01248"/>
    </source>
</evidence>
<dbReference type="InterPro" id="IPR053876">
    <property type="entry name" value="Phage_int_M"/>
</dbReference>
<dbReference type="Pfam" id="PF00589">
    <property type="entry name" value="Phage_integrase"/>
    <property type="match status" value="1"/>
</dbReference>
<dbReference type="Gene3D" id="3.30.160.390">
    <property type="entry name" value="Integrase, DNA-binding domain"/>
    <property type="match status" value="1"/>
</dbReference>
<dbReference type="InterPro" id="IPR050808">
    <property type="entry name" value="Phage_Integrase"/>
</dbReference>
<dbReference type="Proteomes" id="UP000094025">
    <property type="component" value="Unassembled WGS sequence"/>
</dbReference>
<dbReference type="OrthoDB" id="7615137at2"/>
<dbReference type="GO" id="GO:0015074">
    <property type="term" value="P:DNA integration"/>
    <property type="evidence" value="ECO:0007669"/>
    <property type="project" value="UniProtKB-KW"/>
</dbReference>
<dbReference type="Gene3D" id="1.10.150.130">
    <property type="match status" value="1"/>
</dbReference>
<dbReference type="PANTHER" id="PTHR30629">
    <property type="entry name" value="PROPHAGE INTEGRASE"/>
    <property type="match status" value="1"/>
</dbReference>